<feature type="domain" description="CUB-like" evidence="2">
    <location>
        <begin position="17"/>
        <end position="132"/>
    </location>
</feature>
<evidence type="ECO:0000313" key="4">
    <source>
        <dbReference type="EMBL" id="CAB03526.1"/>
    </source>
</evidence>
<dbReference type="SMR" id="O17945"/>
<dbReference type="PeptideAtlas" id="O17945"/>
<dbReference type="PANTHER" id="PTHR47155">
    <property type="entry name" value="DOWNSTREAM OF DAF-16 (REGULATED BY DAF-16)-RELATED"/>
    <property type="match status" value="1"/>
</dbReference>
<dbReference type="OMA" id="RINHETQ"/>
<evidence type="ECO:0000313" key="5">
    <source>
        <dbReference type="Proteomes" id="UP000001940"/>
    </source>
</evidence>
<proteinExistence type="predicted"/>
<evidence type="ECO:0000313" key="6">
    <source>
        <dbReference type="WormBase" id="K10D11.2"/>
    </source>
</evidence>
<dbReference type="Pfam" id="PF24511">
    <property type="entry name" value="DUF7591"/>
    <property type="match status" value="1"/>
</dbReference>
<dbReference type="PaxDb" id="6239-K10D11.2"/>
<evidence type="ECO:0000259" key="3">
    <source>
        <dbReference type="Pfam" id="PF24511"/>
    </source>
</evidence>
<dbReference type="UCSC" id="K10D11.2">
    <property type="organism name" value="c. elegans"/>
</dbReference>
<keyword evidence="5" id="KW-1185">Reference proteome</keyword>
<feature type="domain" description="DUF7591" evidence="3">
    <location>
        <begin position="239"/>
        <end position="337"/>
    </location>
</feature>
<dbReference type="HOGENOM" id="CLU_025754_1_0_1"/>
<dbReference type="Proteomes" id="UP000001940">
    <property type="component" value="Chromosome IV"/>
</dbReference>
<accession>O17945</accession>
<dbReference type="Pfam" id="PF02408">
    <property type="entry name" value="CUB_2"/>
    <property type="match status" value="1"/>
</dbReference>
<dbReference type="GO" id="GO:0045087">
    <property type="term" value="P:innate immune response"/>
    <property type="evidence" value="ECO:0000318"/>
    <property type="project" value="GO_Central"/>
</dbReference>
<organism evidence="4 5">
    <name type="scientific">Caenorhabditis elegans</name>
    <dbReference type="NCBI Taxonomy" id="6239"/>
    <lineage>
        <taxon>Eukaryota</taxon>
        <taxon>Metazoa</taxon>
        <taxon>Ecdysozoa</taxon>
        <taxon>Nematoda</taxon>
        <taxon>Chromadorea</taxon>
        <taxon>Rhabditida</taxon>
        <taxon>Rhabditina</taxon>
        <taxon>Rhabditomorpha</taxon>
        <taxon>Rhabditoidea</taxon>
        <taxon>Rhabditidae</taxon>
        <taxon>Peloderinae</taxon>
        <taxon>Caenorhabditis</taxon>
    </lineage>
</organism>
<dbReference type="InterPro" id="IPR056013">
    <property type="entry name" value="DUF7591"/>
</dbReference>
<dbReference type="CTD" id="187267"/>
<dbReference type="EMBL" id="BX284604">
    <property type="protein sequence ID" value="CAB03526.1"/>
    <property type="molecule type" value="Genomic_DNA"/>
</dbReference>
<dbReference type="PIR" id="T23567">
    <property type="entry name" value="T23567"/>
</dbReference>
<protein>
    <submittedName>
        <fullName evidence="4">CUB-like domain-containing protein</fullName>
    </submittedName>
</protein>
<gene>
    <name evidence="4" type="ORF">CELE_K10D11.2</name>
    <name evidence="4 6" type="ORF">K10D11.2</name>
</gene>
<dbReference type="WormBase" id="K10D11.2">
    <property type="protein sequence ID" value="CE18883"/>
    <property type="gene ID" value="WBGene00010746"/>
</dbReference>
<keyword evidence="1" id="KW-0732">Signal</keyword>
<reference evidence="4 5" key="1">
    <citation type="journal article" date="1998" name="Science">
        <title>Genome sequence of the nematode C. elegans: a platform for investigating biology.</title>
        <authorList>
            <consortium name="The C. elegans sequencing consortium"/>
            <person name="Sulson J.E."/>
            <person name="Waterston R."/>
        </authorList>
    </citation>
    <scope>NUCLEOTIDE SEQUENCE [LARGE SCALE GENOMIC DNA]</scope>
    <source>
        <strain evidence="4 5">Bristol N2</strain>
    </source>
</reference>
<dbReference type="GeneID" id="187267"/>
<dbReference type="PANTHER" id="PTHR47155:SF1">
    <property type="entry name" value="CUB-LIKE DOMAIN-CONTAINING PROTEIN"/>
    <property type="match status" value="1"/>
</dbReference>
<dbReference type="AlphaFoldDB" id="O17945"/>
<feature type="signal peptide" evidence="1">
    <location>
        <begin position="1"/>
        <end position="17"/>
    </location>
</feature>
<dbReference type="RefSeq" id="NP_502487.1">
    <property type="nucleotide sequence ID" value="NM_070086.1"/>
</dbReference>
<feature type="chain" id="PRO_5004157126" evidence="1">
    <location>
        <begin position="18"/>
        <end position="340"/>
    </location>
</feature>
<dbReference type="OrthoDB" id="5795571at2759"/>
<dbReference type="KEGG" id="cel:CELE_K10D11.2"/>
<dbReference type="PhylomeDB" id="O17945"/>
<dbReference type="AGR" id="WB:WBGene00010746"/>
<sequence>MISKVILYLAVLYLVFSLECKTGNVINKPLDDSPVIWPATWDPRVAAPQLDKGQTCSWTVTIPDGFYAKLVISAKAMDRDTYFQTIDSAGNMAKTAVEKKEPYYFVKPKFTIAVSNNAPTSFGFQINWLPFPTTVSEYSDVTERATVLNATETTFTKSIFDSVGLSLLSFPQDPTNYFSLRSSLVFEGSSFNQGKYVGNLFQMYQTKKQWFSKTGSIIVVNLAASGNSDKLLIQKSIYVQDISQFVELYPEINTSYTETINGGNLKSSLVSVSGANFKLTKVVMNDGATLSVYYGSPTDMTLVKTYTGLEINKAVPLNFQGDVLQFVVSSGQADFTFKGY</sequence>
<evidence type="ECO:0000259" key="2">
    <source>
        <dbReference type="Pfam" id="PF02408"/>
    </source>
</evidence>
<dbReference type="Bgee" id="WBGene00010746">
    <property type="expression patterns" value="Expressed in material anatomical entity and 1 other cell type or tissue"/>
</dbReference>
<name>O17945_CAEEL</name>
<evidence type="ECO:0000256" key="1">
    <source>
        <dbReference type="SAM" id="SignalP"/>
    </source>
</evidence>
<dbReference type="InterPro" id="IPR003366">
    <property type="entry name" value="CUB-like_dom"/>
</dbReference>
<dbReference type="InParanoid" id="O17945"/>
<dbReference type="STRING" id="6239.K10D11.2.1"/>